<dbReference type="PROSITE" id="PS51257">
    <property type="entry name" value="PROKAR_LIPOPROTEIN"/>
    <property type="match status" value="1"/>
</dbReference>
<protein>
    <submittedName>
        <fullName evidence="6">ABC transporter substrate-binding protein</fullName>
    </submittedName>
</protein>
<evidence type="ECO:0000256" key="2">
    <source>
        <dbReference type="ARBA" id="ARBA00022448"/>
    </source>
</evidence>
<dbReference type="PANTHER" id="PTHR30290:SF9">
    <property type="entry name" value="OLIGOPEPTIDE-BINDING PROTEIN APPA"/>
    <property type="match status" value="1"/>
</dbReference>
<dbReference type="Gene3D" id="3.90.76.10">
    <property type="entry name" value="Dipeptide-binding Protein, Domain 1"/>
    <property type="match status" value="1"/>
</dbReference>
<gene>
    <name evidence="6" type="ORF">GON03_05800</name>
</gene>
<dbReference type="PANTHER" id="PTHR30290">
    <property type="entry name" value="PERIPLASMIC BINDING COMPONENT OF ABC TRANSPORTER"/>
    <property type="match status" value="1"/>
</dbReference>
<keyword evidence="7" id="KW-1185">Reference proteome</keyword>
<dbReference type="RefSeq" id="WP_157341004.1">
    <property type="nucleotide sequence ID" value="NZ_WSEK01000004.1"/>
</dbReference>
<evidence type="ECO:0000313" key="7">
    <source>
        <dbReference type="Proteomes" id="UP000473525"/>
    </source>
</evidence>
<dbReference type="InterPro" id="IPR000914">
    <property type="entry name" value="SBP_5_dom"/>
</dbReference>
<dbReference type="Pfam" id="PF00496">
    <property type="entry name" value="SBP_bac_5"/>
    <property type="match status" value="1"/>
</dbReference>
<evidence type="ECO:0000256" key="4">
    <source>
        <dbReference type="SAM" id="SignalP"/>
    </source>
</evidence>
<dbReference type="InterPro" id="IPR039424">
    <property type="entry name" value="SBP_5"/>
</dbReference>
<dbReference type="EMBL" id="WSEK01000004">
    <property type="protein sequence ID" value="MVQ48688.1"/>
    <property type="molecule type" value="Genomic_DNA"/>
</dbReference>
<dbReference type="GO" id="GO:1904680">
    <property type="term" value="F:peptide transmembrane transporter activity"/>
    <property type="evidence" value="ECO:0007669"/>
    <property type="project" value="TreeGrafter"/>
</dbReference>
<evidence type="ECO:0000259" key="5">
    <source>
        <dbReference type="Pfam" id="PF00496"/>
    </source>
</evidence>
<sequence length="556" mass="59541">MSAPRARRRRAAATAAGVLALALTAAACSGTAEGDNDGDNSSSTPEAAYELTATTPAPSGDIDSFTWSLYAEPFTLAFPYAYDYPPNTVLSNMCESLLRLNPDLSLSPGLAEKYENPDPTTWVYTIRSGVTFHDGTPLTADDVVASLSFHLNPAFGSYWTQIFANVKSIEKTGDNQVTVKLKQPDSMFNQYMAITPGTVESAKTLATMGADYGNASNGVNCTGPYAFESWTPGDNITLKKYADYWDPELQAKADEVKFVFLSDPSTRVNAWTSGEVDGGWQVPANAYTQLENGGPGKLYYGLNTATAAEIVNKLDGPLGDPKVRQALLMAIDREGVVQAAEQGIGEVATSQITASTWGGLSADEVTANQADLPTYDYDPVAAKKLAAEAGVDGQQITIATTPAFQAADIIATAVADAAKTIGLDPKIETVSPDKYGLLFGDPKARAKYDLFMTYWYNSLADPMDYFGALRTGIFANYGGWSNPEFDAAAAKVIATPLDDPSRLDSLRTMDEITMDELPWIPIYSSPASVWMGDKISGVSPSINYLYYPWAATIGAK</sequence>
<dbReference type="InterPro" id="IPR030678">
    <property type="entry name" value="Peptide/Ni-bd"/>
</dbReference>
<evidence type="ECO:0000256" key="1">
    <source>
        <dbReference type="ARBA" id="ARBA00005695"/>
    </source>
</evidence>
<proteinExistence type="inferred from homology"/>
<dbReference type="AlphaFoldDB" id="A0A6L6XP24"/>
<feature type="domain" description="Solute-binding protein family 5" evidence="5">
    <location>
        <begin position="106"/>
        <end position="470"/>
    </location>
</feature>
<dbReference type="SUPFAM" id="SSF53850">
    <property type="entry name" value="Periplasmic binding protein-like II"/>
    <property type="match status" value="1"/>
</dbReference>
<organism evidence="6 7">
    <name type="scientific">Nocardioides agri</name>
    <dbReference type="NCBI Taxonomy" id="2682843"/>
    <lineage>
        <taxon>Bacteria</taxon>
        <taxon>Bacillati</taxon>
        <taxon>Actinomycetota</taxon>
        <taxon>Actinomycetes</taxon>
        <taxon>Propionibacteriales</taxon>
        <taxon>Nocardioidaceae</taxon>
        <taxon>Nocardioides</taxon>
    </lineage>
</organism>
<dbReference type="Gene3D" id="3.10.105.10">
    <property type="entry name" value="Dipeptide-binding Protein, Domain 3"/>
    <property type="match status" value="1"/>
</dbReference>
<comment type="similarity">
    <text evidence="1">Belongs to the bacterial solute-binding protein 5 family.</text>
</comment>
<dbReference type="PIRSF" id="PIRSF002741">
    <property type="entry name" value="MppA"/>
    <property type="match status" value="1"/>
</dbReference>
<dbReference type="CDD" id="cd00995">
    <property type="entry name" value="PBP2_NikA_DppA_OppA_like"/>
    <property type="match status" value="1"/>
</dbReference>
<dbReference type="GO" id="GO:0043190">
    <property type="term" value="C:ATP-binding cassette (ABC) transporter complex"/>
    <property type="evidence" value="ECO:0007669"/>
    <property type="project" value="InterPro"/>
</dbReference>
<feature type="signal peptide" evidence="4">
    <location>
        <begin position="1"/>
        <end position="27"/>
    </location>
</feature>
<dbReference type="Proteomes" id="UP000473525">
    <property type="component" value="Unassembled WGS sequence"/>
</dbReference>
<dbReference type="Gene3D" id="3.40.190.10">
    <property type="entry name" value="Periplasmic binding protein-like II"/>
    <property type="match status" value="1"/>
</dbReference>
<keyword evidence="3 4" id="KW-0732">Signal</keyword>
<evidence type="ECO:0000313" key="6">
    <source>
        <dbReference type="EMBL" id="MVQ48688.1"/>
    </source>
</evidence>
<evidence type="ECO:0000256" key="3">
    <source>
        <dbReference type="ARBA" id="ARBA00022729"/>
    </source>
</evidence>
<dbReference type="GO" id="GO:0015833">
    <property type="term" value="P:peptide transport"/>
    <property type="evidence" value="ECO:0007669"/>
    <property type="project" value="TreeGrafter"/>
</dbReference>
<comment type="caution">
    <text evidence="6">The sequence shown here is derived from an EMBL/GenBank/DDBJ whole genome shotgun (WGS) entry which is preliminary data.</text>
</comment>
<dbReference type="GO" id="GO:0042597">
    <property type="term" value="C:periplasmic space"/>
    <property type="evidence" value="ECO:0007669"/>
    <property type="project" value="UniProtKB-ARBA"/>
</dbReference>
<accession>A0A6L6XP24</accession>
<keyword evidence="2" id="KW-0813">Transport</keyword>
<feature type="chain" id="PRO_5038830889" evidence="4">
    <location>
        <begin position="28"/>
        <end position="556"/>
    </location>
</feature>
<reference evidence="6 7" key="1">
    <citation type="submission" date="2019-12" db="EMBL/GenBank/DDBJ databases">
        <authorList>
            <person name="Huq M.A."/>
        </authorList>
    </citation>
    <scope>NUCLEOTIDE SEQUENCE [LARGE SCALE GENOMIC DNA]</scope>
    <source>
        <strain evidence="6 7">MAH-18</strain>
    </source>
</reference>
<name>A0A6L6XP24_9ACTN</name>